<accession>A0A7R9F3W4</accession>
<keyword evidence="1" id="KW-0812">Transmembrane</keyword>
<keyword evidence="1" id="KW-1133">Transmembrane helix</keyword>
<dbReference type="PANTHER" id="PTHR36692:SF2">
    <property type="entry name" value="GEO12064P1"/>
    <property type="match status" value="1"/>
</dbReference>
<dbReference type="EMBL" id="OD568073">
    <property type="protein sequence ID" value="CAD7446517.1"/>
    <property type="molecule type" value="Genomic_DNA"/>
</dbReference>
<feature type="transmembrane region" description="Helical" evidence="1">
    <location>
        <begin position="463"/>
        <end position="481"/>
    </location>
</feature>
<feature type="transmembrane region" description="Helical" evidence="1">
    <location>
        <begin position="502"/>
        <end position="527"/>
    </location>
</feature>
<evidence type="ECO:0000256" key="1">
    <source>
        <dbReference type="SAM" id="Phobius"/>
    </source>
</evidence>
<dbReference type="GO" id="GO:0005886">
    <property type="term" value="C:plasma membrane"/>
    <property type="evidence" value="ECO:0007669"/>
    <property type="project" value="TreeGrafter"/>
</dbReference>
<protein>
    <submittedName>
        <fullName evidence="2">Uncharacterized protein</fullName>
    </submittedName>
</protein>
<proteinExistence type="predicted"/>
<dbReference type="AlphaFoldDB" id="A0A7R9F3W4"/>
<gene>
    <name evidence="2" type="ORF">TBIB3V08_LOCUS8846</name>
</gene>
<keyword evidence="1" id="KW-0472">Membrane</keyword>
<dbReference type="InterPro" id="IPR038976">
    <property type="entry name" value="Ssk"/>
</dbReference>
<feature type="transmembrane region" description="Helical" evidence="1">
    <location>
        <begin position="400"/>
        <end position="419"/>
    </location>
</feature>
<evidence type="ECO:0000313" key="2">
    <source>
        <dbReference type="EMBL" id="CAD7446517.1"/>
    </source>
</evidence>
<sequence>MKRDITCKERFDLTTSYYPEREKQFRKTLVIIPARELNPDLFVTVKPVNTKPKLLSTRVCLPSFPDLSSNLPGNREQEKCTVTAVDREEPKRASSIKQGQEHVRVPAYNLPNASPSCSQGQQDAKSAPMTFLSPVLPRSQGQQGAKSAPMTFLSPVLPCSQGQQGAKSVPVTFLSPVPHVARDRSVRFIGGGEYTHAHTCRHGSRTTPAMGTEDEDARVPTTKSALWGKLPFLAKLLELWVGRLLVSPVTLVIPSSWVEWVGRLLVSPVTLVIPSSWVEWVGRLLVSPVTLVIPSSWVEWVGRLLVSPVTLVIPSSWVEWVGRLLVSPVTLVIPSSWVEWVGRLLVSPVTLVIPSSWVEWVGRLLVSPVTLVIPSSWVEWVGRLLVSPVTLVIPSSWVEWVGRLLILCIFCIGLLVDPYNHGQVENLNRVVVVYVTYNSYIIINVVLLISFLTKDIVPKRTSVLFSLVGGILFLAAGAIVVDDWGRVRSRVILLKPKQYMDMSVASGIFAIFNSVVFFADVMVTIAYT</sequence>
<reference evidence="2" key="1">
    <citation type="submission" date="2020-11" db="EMBL/GenBank/DDBJ databases">
        <authorList>
            <person name="Tran Van P."/>
        </authorList>
    </citation>
    <scope>NUCLEOTIDE SEQUENCE</scope>
</reference>
<dbReference type="GO" id="GO:0019991">
    <property type="term" value="P:septate junction assembly"/>
    <property type="evidence" value="ECO:0007669"/>
    <property type="project" value="InterPro"/>
</dbReference>
<name>A0A7R9F3W4_9NEOP</name>
<dbReference type="PANTHER" id="PTHR36692">
    <property type="entry name" value="PROTEIN SNAKESKIN"/>
    <property type="match status" value="1"/>
</dbReference>
<organism evidence="2">
    <name type="scientific">Timema bartmani</name>
    <dbReference type="NCBI Taxonomy" id="61472"/>
    <lineage>
        <taxon>Eukaryota</taxon>
        <taxon>Metazoa</taxon>
        <taxon>Ecdysozoa</taxon>
        <taxon>Arthropoda</taxon>
        <taxon>Hexapoda</taxon>
        <taxon>Insecta</taxon>
        <taxon>Pterygota</taxon>
        <taxon>Neoptera</taxon>
        <taxon>Polyneoptera</taxon>
        <taxon>Phasmatodea</taxon>
        <taxon>Timematodea</taxon>
        <taxon>Timematoidea</taxon>
        <taxon>Timematidae</taxon>
        <taxon>Timema</taxon>
    </lineage>
</organism>
<feature type="transmembrane region" description="Helical" evidence="1">
    <location>
        <begin position="431"/>
        <end position="451"/>
    </location>
</feature>